<dbReference type="Proteomes" id="UP000799291">
    <property type="component" value="Unassembled WGS sequence"/>
</dbReference>
<evidence type="ECO:0000313" key="2">
    <source>
        <dbReference type="Proteomes" id="UP000799291"/>
    </source>
</evidence>
<dbReference type="EMBL" id="MU005579">
    <property type="protein sequence ID" value="KAF2685254.1"/>
    <property type="molecule type" value="Genomic_DNA"/>
</dbReference>
<proteinExistence type="predicted"/>
<accession>A0A6G1J3Z9</accession>
<evidence type="ECO:0000313" key="1">
    <source>
        <dbReference type="EMBL" id="KAF2685254.1"/>
    </source>
</evidence>
<organism evidence="1 2">
    <name type="scientific">Lentithecium fluviatile CBS 122367</name>
    <dbReference type="NCBI Taxonomy" id="1168545"/>
    <lineage>
        <taxon>Eukaryota</taxon>
        <taxon>Fungi</taxon>
        <taxon>Dikarya</taxon>
        <taxon>Ascomycota</taxon>
        <taxon>Pezizomycotina</taxon>
        <taxon>Dothideomycetes</taxon>
        <taxon>Pleosporomycetidae</taxon>
        <taxon>Pleosporales</taxon>
        <taxon>Massarineae</taxon>
        <taxon>Lentitheciaceae</taxon>
        <taxon>Lentithecium</taxon>
    </lineage>
</organism>
<protein>
    <submittedName>
        <fullName evidence="1">Uncharacterized protein</fullName>
    </submittedName>
</protein>
<dbReference type="AlphaFoldDB" id="A0A6G1J3Z9"/>
<reference evidence="1" key="1">
    <citation type="journal article" date="2020" name="Stud. Mycol.">
        <title>101 Dothideomycetes genomes: a test case for predicting lifestyles and emergence of pathogens.</title>
        <authorList>
            <person name="Haridas S."/>
            <person name="Albert R."/>
            <person name="Binder M."/>
            <person name="Bloem J."/>
            <person name="Labutti K."/>
            <person name="Salamov A."/>
            <person name="Andreopoulos B."/>
            <person name="Baker S."/>
            <person name="Barry K."/>
            <person name="Bills G."/>
            <person name="Bluhm B."/>
            <person name="Cannon C."/>
            <person name="Castanera R."/>
            <person name="Culley D."/>
            <person name="Daum C."/>
            <person name="Ezra D."/>
            <person name="Gonzalez J."/>
            <person name="Henrissat B."/>
            <person name="Kuo A."/>
            <person name="Liang C."/>
            <person name="Lipzen A."/>
            <person name="Lutzoni F."/>
            <person name="Magnuson J."/>
            <person name="Mondo S."/>
            <person name="Nolan M."/>
            <person name="Ohm R."/>
            <person name="Pangilinan J."/>
            <person name="Park H.-J."/>
            <person name="Ramirez L."/>
            <person name="Alfaro M."/>
            <person name="Sun H."/>
            <person name="Tritt A."/>
            <person name="Yoshinaga Y."/>
            <person name="Zwiers L.-H."/>
            <person name="Turgeon B."/>
            <person name="Goodwin S."/>
            <person name="Spatafora J."/>
            <person name="Crous P."/>
            <person name="Grigoriev I."/>
        </authorList>
    </citation>
    <scope>NUCLEOTIDE SEQUENCE</scope>
    <source>
        <strain evidence="1">CBS 122367</strain>
    </source>
</reference>
<name>A0A6G1J3Z9_9PLEO</name>
<sequence>MLITCFQPPKSAQVLWKTWSFVIRKLEYPLVCQDLRPAMTHSEGLYSSHKRARASGLSCARFIPANVSSLRRTTYGCPLHTSRNLTAKPASLSVGGWRHGVSGNCALRMGHCVSGDYTQIAASSACALTYISRIEAIRQSSGTKSGTSFFSFCPPWHNLHSLSAGLVLLAHLPSS</sequence>
<keyword evidence="2" id="KW-1185">Reference proteome</keyword>
<gene>
    <name evidence="1" type="ORF">K458DRAFT_22025</name>
</gene>